<feature type="domain" description="BZIP" evidence="5">
    <location>
        <begin position="120"/>
        <end position="183"/>
    </location>
</feature>
<dbReference type="SMART" id="SM00338">
    <property type="entry name" value="BRLZ"/>
    <property type="match status" value="1"/>
</dbReference>
<dbReference type="AlphaFoldDB" id="A0A9P9DW06"/>
<dbReference type="PANTHER" id="PTHR40621:SF8">
    <property type="entry name" value="AP-1-LIKE TRANSCRIPTION FACTOR YAP3"/>
    <property type="match status" value="1"/>
</dbReference>
<dbReference type="GO" id="GO:0005737">
    <property type="term" value="C:cytoplasm"/>
    <property type="evidence" value="ECO:0007669"/>
    <property type="project" value="UniProtKB-SubCell"/>
</dbReference>
<dbReference type="PANTHER" id="PTHR40621">
    <property type="entry name" value="TRANSCRIPTION FACTOR KAPC-RELATED"/>
    <property type="match status" value="1"/>
</dbReference>
<evidence type="ECO:0000256" key="4">
    <source>
        <dbReference type="SAM" id="MobiDB-lite"/>
    </source>
</evidence>
<evidence type="ECO:0000256" key="1">
    <source>
        <dbReference type="ARBA" id="ARBA00004123"/>
    </source>
</evidence>
<reference evidence="6" key="1">
    <citation type="journal article" date="2021" name="Nat. Commun.">
        <title>Genetic determinants of endophytism in the Arabidopsis root mycobiome.</title>
        <authorList>
            <person name="Mesny F."/>
            <person name="Miyauchi S."/>
            <person name="Thiergart T."/>
            <person name="Pickel B."/>
            <person name="Atanasova L."/>
            <person name="Karlsson M."/>
            <person name="Huettel B."/>
            <person name="Barry K.W."/>
            <person name="Haridas S."/>
            <person name="Chen C."/>
            <person name="Bauer D."/>
            <person name="Andreopoulos W."/>
            <person name="Pangilinan J."/>
            <person name="LaButti K."/>
            <person name="Riley R."/>
            <person name="Lipzen A."/>
            <person name="Clum A."/>
            <person name="Drula E."/>
            <person name="Henrissat B."/>
            <person name="Kohler A."/>
            <person name="Grigoriev I.V."/>
            <person name="Martin F.M."/>
            <person name="Hacquard S."/>
        </authorList>
    </citation>
    <scope>NUCLEOTIDE SEQUENCE</scope>
    <source>
        <strain evidence="6">MPI-CAGE-CH-0243</strain>
    </source>
</reference>
<evidence type="ECO:0000313" key="6">
    <source>
        <dbReference type="EMBL" id="KAH7126775.1"/>
    </source>
</evidence>
<feature type="region of interest" description="Disordered" evidence="4">
    <location>
        <begin position="67"/>
        <end position="145"/>
    </location>
</feature>
<proteinExistence type="predicted"/>
<name>A0A9P9DW06_9PLEO</name>
<sequence>MDYSYFGAAPQPYHFMGMPNPYPHAGVTGVDPDTISSITNPELVQKLQEPLDPSSFLPNSYDAFSFHGGLPTTQGSPDPTIAHTPMPVGSVDSGIGGEVDDSRTSRTRSSSEEKESANLTPAQSRRKAQNRAAQRAFRERKERHVRDLEAKLSALESSTHSLQSDNERLKLALQRARTENEILRATSTQHSPSSSRPVSASYPSPGAHLLDDDMLKEDETYNVQLLPNGSVVNSADKEHAASRRKTKGKEIPASQTWDLIQSHPLVRQGLVDITDVCERLKGAAKCDGHGPVFEESTIWQAVEESRRSGGDELI</sequence>
<evidence type="ECO:0000259" key="5">
    <source>
        <dbReference type="PROSITE" id="PS50217"/>
    </source>
</evidence>
<evidence type="ECO:0000313" key="7">
    <source>
        <dbReference type="Proteomes" id="UP000700596"/>
    </source>
</evidence>
<feature type="region of interest" description="Disordered" evidence="4">
    <location>
        <begin position="184"/>
        <end position="210"/>
    </location>
</feature>
<dbReference type="CDD" id="cd14688">
    <property type="entry name" value="bZIP_YAP"/>
    <property type="match status" value="1"/>
</dbReference>
<dbReference type="InterPro" id="IPR050936">
    <property type="entry name" value="AP-1-like"/>
</dbReference>
<dbReference type="InterPro" id="IPR046347">
    <property type="entry name" value="bZIP_sf"/>
</dbReference>
<feature type="compositionally biased region" description="Low complexity" evidence="4">
    <location>
        <begin position="187"/>
        <end position="205"/>
    </location>
</feature>
<comment type="caution">
    <text evidence="6">The sequence shown here is derived from an EMBL/GenBank/DDBJ whole genome shotgun (WGS) entry which is preliminary data.</text>
</comment>
<dbReference type="SUPFAM" id="SSF111430">
    <property type="entry name" value="YAP1 redox domain"/>
    <property type="match status" value="1"/>
</dbReference>
<dbReference type="InterPro" id="IPR004827">
    <property type="entry name" value="bZIP"/>
</dbReference>
<dbReference type="Proteomes" id="UP000700596">
    <property type="component" value="Unassembled WGS sequence"/>
</dbReference>
<dbReference type="GO" id="GO:0033554">
    <property type="term" value="P:cellular response to stress"/>
    <property type="evidence" value="ECO:0007669"/>
    <property type="project" value="UniProtKB-ARBA"/>
</dbReference>
<evidence type="ECO:0000256" key="3">
    <source>
        <dbReference type="ARBA" id="ARBA00023242"/>
    </source>
</evidence>
<dbReference type="GO" id="GO:0001228">
    <property type="term" value="F:DNA-binding transcription activator activity, RNA polymerase II-specific"/>
    <property type="evidence" value="ECO:0007669"/>
    <property type="project" value="TreeGrafter"/>
</dbReference>
<dbReference type="PROSITE" id="PS00036">
    <property type="entry name" value="BZIP_BASIC"/>
    <property type="match status" value="1"/>
</dbReference>
<evidence type="ECO:0000256" key="2">
    <source>
        <dbReference type="ARBA" id="ARBA00004496"/>
    </source>
</evidence>
<protein>
    <recommendedName>
        <fullName evidence="5">BZIP domain-containing protein</fullName>
    </recommendedName>
</protein>
<dbReference type="InterPro" id="IPR023167">
    <property type="entry name" value="Yap1_redox_dom_sf"/>
</dbReference>
<dbReference type="EMBL" id="JAGMWT010000006">
    <property type="protein sequence ID" value="KAH7126775.1"/>
    <property type="molecule type" value="Genomic_DNA"/>
</dbReference>
<dbReference type="GO" id="GO:0090575">
    <property type="term" value="C:RNA polymerase II transcription regulator complex"/>
    <property type="evidence" value="ECO:0007669"/>
    <property type="project" value="TreeGrafter"/>
</dbReference>
<feature type="compositionally biased region" description="Basic and acidic residues" evidence="4">
    <location>
        <begin position="100"/>
        <end position="116"/>
    </location>
</feature>
<dbReference type="Pfam" id="PF08601">
    <property type="entry name" value="PAP1"/>
    <property type="match status" value="1"/>
</dbReference>
<feature type="region of interest" description="Disordered" evidence="4">
    <location>
        <begin position="228"/>
        <end position="252"/>
    </location>
</feature>
<dbReference type="PROSITE" id="PS50217">
    <property type="entry name" value="BZIP"/>
    <property type="match status" value="1"/>
</dbReference>
<keyword evidence="3" id="KW-0539">Nucleus</keyword>
<accession>A0A9P9DW06</accession>
<dbReference type="Gene3D" id="1.10.238.100">
    <property type="entry name" value="YAP1 redox domain. Chain B"/>
    <property type="match status" value="1"/>
</dbReference>
<gene>
    <name evidence="6" type="ORF">B0J11DRAFT_505499</name>
</gene>
<dbReference type="OrthoDB" id="4940293at2759"/>
<dbReference type="InterPro" id="IPR013910">
    <property type="entry name" value="TF_PAP1"/>
</dbReference>
<dbReference type="Gene3D" id="1.20.5.170">
    <property type="match status" value="1"/>
</dbReference>
<feature type="compositionally biased region" description="Basic and acidic residues" evidence="4">
    <location>
        <begin position="136"/>
        <end position="145"/>
    </location>
</feature>
<keyword evidence="7" id="KW-1185">Reference proteome</keyword>
<comment type="subcellular location">
    <subcellularLocation>
        <location evidence="2">Cytoplasm</location>
    </subcellularLocation>
    <subcellularLocation>
        <location evidence="1">Nucleus</location>
    </subcellularLocation>
</comment>
<dbReference type="SUPFAM" id="SSF57959">
    <property type="entry name" value="Leucine zipper domain"/>
    <property type="match status" value="1"/>
</dbReference>
<dbReference type="Pfam" id="PF00170">
    <property type="entry name" value="bZIP_1"/>
    <property type="match status" value="1"/>
</dbReference>
<organism evidence="6 7">
    <name type="scientific">Dendryphion nanum</name>
    <dbReference type="NCBI Taxonomy" id="256645"/>
    <lineage>
        <taxon>Eukaryota</taxon>
        <taxon>Fungi</taxon>
        <taxon>Dikarya</taxon>
        <taxon>Ascomycota</taxon>
        <taxon>Pezizomycotina</taxon>
        <taxon>Dothideomycetes</taxon>
        <taxon>Pleosporomycetidae</taxon>
        <taxon>Pleosporales</taxon>
        <taxon>Torulaceae</taxon>
        <taxon>Dendryphion</taxon>
    </lineage>
</organism>
<dbReference type="GO" id="GO:0000976">
    <property type="term" value="F:transcription cis-regulatory region binding"/>
    <property type="evidence" value="ECO:0007669"/>
    <property type="project" value="InterPro"/>
</dbReference>